<dbReference type="STRING" id="1758689.SGUI_2281"/>
<protein>
    <submittedName>
        <fullName evidence="2">Uncharacterized protein</fullName>
    </submittedName>
</protein>
<dbReference type="KEGG" id="serj:SGUI_2281"/>
<evidence type="ECO:0000313" key="3">
    <source>
        <dbReference type="Proteomes" id="UP000092482"/>
    </source>
</evidence>
<evidence type="ECO:0000313" key="2">
    <source>
        <dbReference type="EMBL" id="ANS79677.1"/>
    </source>
</evidence>
<name>A0A1B1NE13_9MICO</name>
<organism evidence="2 3">
    <name type="scientific">Serinicoccus hydrothermalis</name>
    <dbReference type="NCBI Taxonomy" id="1758689"/>
    <lineage>
        <taxon>Bacteria</taxon>
        <taxon>Bacillati</taxon>
        <taxon>Actinomycetota</taxon>
        <taxon>Actinomycetes</taxon>
        <taxon>Micrococcales</taxon>
        <taxon>Ornithinimicrobiaceae</taxon>
        <taxon>Serinicoccus</taxon>
    </lineage>
</organism>
<feature type="region of interest" description="Disordered" evidence="1">
    <location>
        <begin position="1"/>
        <end position="37"/>
    </location>
</feature>
<gene>
    <name evidence="2" type="ORF">SGUI_2281</name>
</gene>
<keyword evidence="3" id="KW-1185">Reference proteome</keyword>
<dbReference type="Proteomes" id="UP000092482">
    <property type="component" value="Chromosome"/>
</dbReference>
<accession>A0A1B1NE13</accession>
<evidence type="ECO:0000256" key="1">
    <source>
        <dbReference type="SAM" id="MobiDB-lite"/>
    </source>
</evidence>
<sequence length="37" mass="4056">MSSVGRTVTLGRIEAHRPGHRAGAAGEEWTSKEHRRA</sequence>
<dbReference type="AlphaFoldDB" id="A0A1B1NE13"/>
<proteinExistence type="predicted"/>
<dbReference type="EMBL" id="CP014989">
    <property type="protein sequence ID" value="ANS79677.1"/>
    <property type="molecule type" value="Genomic_DNA"/>
</dbReference>
<reference evidence="2 3" key="1">
    <citation type="submission" date="2016-03" db="EMBL/GenBank/DDBJ databases">
        <title>Shallow-sea hydrothermal system.</title>
        <authorList>
            <person name="Tang K."/>
        </authorList>
    </citation>
    <scope>NUCLEOTIDE SEQUENCE [LARGE SCALE GENOMIC DNA]</scope>
    <source>
        <strain evidence="2 3">JLT9</strain>
    </source>
</reference>